<dbReference type="GO" id="GO:0005524">
    <property type="term" value="F:ATP binding"/>
    <property type="evidence" value="ECO:0007669"/>
    <property type="project" value="InterPro"/>
</dbReference>
<dbReference type="EMBL" id="BK032823">
    <property type="protein sequence ID" value="DAF62240.1"/>
    <property type="molecule type" value="Genomic_DNA"/>
</dbReference>
<name>A0A8S5TGG4_9CAUD</name>
<evidence type="ECO:0000313" key="2">
    <source>
        <dbReference type="EMBL" id="DAF62240.1"/>
    </source>
</evidence>
<organism evidence="2">
    <name type="scientific">Myoviridae sp. ctIty1</name>
    <dbReference type="NCBI Taxonomy" id="2827673"/>
    <lineage>
        <taxon>Viruses</taxon>
        <taxon>Duplodnaviria</taxon>
        <taxon>Heunggongvirae</taxon>
        <taxon>Uroviricota</taxon>
        <taxon>Caudoviricetes</taxon>
    </lineage>
</organism>
<accession>A0A8S5TGG4</accession>
<sequence>MNNSNSKIEMRHTTTIIHDYTPGDNEFIERKFAVFNKVCHRLEPKGMYYDAENKDLYLPSGMEQYYIERSFGRDIFHKVCPDKYAMVKGVKLKYTPRDEKQKEAIKFCLGMPPYERNERAAQLQVNLNTGVGKTYVAIVTFAYLSMRTMMITSSLDWIDQWREKIKEYTNLRDDEIYTIAGVSSIAKLINGMKDVSKIKFFLCSHSTIKSFAKRYGWNMVSALFKRLEVGVKIYDEAHLWFDNICMIDFFTDVAKTYYLTATPIQSDFFNNRIYQTAFKTVPSIDLFDEDKDPHTSYISMLFNSHPKPTDISACTNRYGFDRIKYTEYLTFQENYYKILKILLVMIEQTVSPQGKVLIYIGTNYAIMRTYYWIKYYYPHLSIGLFSSLSPKELKNRELNNRIILTTTKSAGAALDIQGLELTIVLNEPFKSPVLTKQTFGRTRAHNTRYIDIVDVGFSTLKHYYASKKPLFRKIATDCVEIQLSDHDINQKLLEIEREERRRLQLIQDRPNLKQVVELKQKAGEGN</sequence>
<evidence type="ECO:0000259" key="1">
    <source>
        <dbReference type="Pfam" id="PF04851"/>
    </source>
</evidence>
<dbReference type="Pfam" id="PF04851">
    <property type="entry name" value="ResIII"/>
    <property type="match status" value="1"/>
</dbReference>
<feature type="domain" description="Helicase/UvrB N-terminal" evidence="1">
    <location>
        <begin position="100"/>
        <end position="264"/>
    </location>
</feature>
<dbReference type="SUPFAM" id="SSF52540">
    <property type="entry name" value="P-loop containing nucleoside triphosphate hydrolases"/>
    <property type="match status" value="1"/>
</dbReference>
<reference evidence="2" key="1">
    <citation type="journal article" date="2021" name="Proc. Natl. Acad. Sci. U.S.A.">
        <title>A Catalog of Tens of Thousands of Viruses from Human Metagenomes Reveals Hidden Associations with Chronic Diseases.</title>
        <authorList>
            <person name="Tisza M.J."/>
            <person name="Buck C.B."/>
        </authorList>
    </citation>
    <scope>NUCLEOTIDE SEQUENCE</scope>
    <source>
        <strain evidence="2">CtIty1</strain>
    </source>
</reference>
<dbReference type="GO" id="GO:0003677">
    <property type="term" value="F:DNA binding"/>
    <property type="evidence" value="ECO:0007669"/>
    <property type="project" value="InterPro"/>
</dbReference>
<dbReference type="InterPro" id="IPR027417">
    <property type="entry name" value="P-loop_NTPase"/>
</dbReference>
<dbReference type="Gene3D" id="3.40.50.300">
    <property type="entry name" value="P-loop containing nucleotide triphosphate hydrolases"/>
    <property type="match status" value="2"/>
</dbReference>
<protein>
    <submittedName>
        <fullName evidence="2">Cas system-associated protein</fullName>
    </submittedName>
</protein>
<proteinExistence type="predicted"/>
<dbReference type="InterPro" id="IPR006935">
    <property type="entry name" value="Helicase/UvrB_N"/>
</dbReference>
<dbReference type="GO" id="GO:0016787">
    <property type="term" value="F:hydrolase activity"/>
    <property type="evidence" value="ECO:0007669"/>
    <property type="project" value="InterPro"/>
</dbReference>